<proteinExistence type="predicted"/>
<accession>A0A0F5J8A8</accession>
<evidence type="ECO:0000259" key="2">
    <source>
        <dbReference type="Pfam" id="PF01035"/>
    </source>
</evidence>
<evidence type="ECO:0000313" key="3">
    <source>
        <dbReference type="EMBL" id="KKB54116.1"/>
    </source>
</evidence>
<reference evidence="3 4" key="1">
    <citation type="submission" date="2013-04" db="EMBL/GenBank/DDBJ databases">
        <title>The Genome Sequence of Parabacteroides gordonii DSM 23371.</title>
        <authorList>
            <consortium name="The Broad Institute Genomics Platform"/>
            <person name="Earl A."/>
            <person name="Ward D."/>
            <person name="Feldgarden M."/>
            <person name="Gevers D."/>
            <person name="Martens E."/>
            <person name="Sakamoto M."/>
            <person name="Benno Y."/>
            <person name="Suzuki N."/>
            <person name="Matsunaga N."/>
            <person name="Koshihara K."/>
            <person name="Seki M."/>
            <person name="Komiya H."/>
            <person name="Walker B."/>
            <person name="Young S."/>
            <person name="Zeng Q."/>
            <person name="Gargeya S."/>
            <person name="Fitzgerald M."/>
            <person name="Haas B."/>
            <person name="Abouelleil A."/>
            <person name="Allen A.W."/>
            <person name="Alvarado L."/>
            <person name="Arachchi H.M."/>
            <person name="Berlin A.M."/>
            <person name="Chapman S.B."/>
            <person name="Gainer-Dewar J."/>
            <person name="Goldberg J."/>
            <person name="Griggs A."/>
            <person name="Gujja S."/>
            <person name="Hansen M."/>
            <person name="Howarth C."/>
            <person name="Imamovic A."/>
            <person name="Ireland A."/>
            <person name="Larimer J."/>
            <person name="McCowan C."/>
            <person name="Murphy C."/>
            <person name="Pearson M."/>
            <person name="Poon T.W."/>
            <person name="Priest M."/>
            <person name="Roberts A."/>
            <person name="Saif S."/>
            <person name="Shea T."/>
            <person name="Sisk P."/>
            <person name="Sykes S."/>
            <person name="Wortman J."/>
            <person name="Nusbaum C."/>
            <person name="Birren B."/>
        </authorList>
    </citation>
    <scope>NUCLEOTIDE SEQUENCE [LARGE SCALE GENOMIC DNA]</scope>
    <source>
        <strain evidence="3 4">MS-1</strain>
    </source>
</reference>
<gene>
    <name evidence="3" type="ORF">HMPREF1536_03697</name>
</gene>
<dbReference type="RefSeq" id="WP_028726662.1">
    <property type="nucleotide sequence ID" value="NZ_AUAE01000010.1"/>
</dbReference>
<comment type="caution">
    <text evidence="3">The sequence shown here is derived from an EMBL/GenBank/DDBJ whole genome shotgun (WGS) entry which is preliminary data.</text>
</comment>
<dbReference type="EMBL" id="AQHW01000017">
    <property type="protein sequence ID" value="KKB54116.1"/>
    <property type="molecule type" value="Genomic_DNA"/>
</dbReference>
<dbReference type="Pfam" id="PF01035">
    <property type="entry name" value="DNA_binding_1"/>
    <property type="match status" value="1"/>
</dbReference>
<dbReference type="HOGENOM" id="CLU_000445_52_5_10"/>
<dbReference type="GO" id="GO:0008168">
    <property type="term" value="F:methyltransferase activity"/>
    <property type="evidence" value="ECO:0007669"/>
    <property type="project" value="UniProtKB-KW"/>
</dbReference>
<dbReference type="PANTHER" id="PTHR42942">
    <property type="entry name" value="6-O-METHYLGUANINE DNA METHYLTRANSFERASE"/>
    <property type="match status" value="1"/>
</dbReference>
<dbReference type="Gene3D" id="1.10.10.10">
    <property type="entry name" value="Winged helix-like DNA-binding domain superfamily/Winged helix DNA-binding domain"/>
    <property type="match status" value="1"/>
</dbReference>
<evidence type="ECO:0000256" key="1">
    <source>
        <dbReference type="ARBA" id="ARBA00022763"/>
    </source>
</evidence>
<dbReference type="CDD" id="cd06445">
    <property type="entry name" value="ATase"/>
    <property type="match status" value="1"/>
</dbReference>
<dbReference type="InterPro" id="IPR052520">
    <property type="entry name" value="ATL_DNA_repair"/>
</dbReference>
<dbReference type="GO" id="GO:0032259">
    <property type="term" value="P:methylation"/>
    <property type="evidence" value="ECO:0007669"/>
    <property type="project" value="UniProtKB-KW"/>
</dbReference>
<dbReference type="PANTHER" id="PTHR42942:SF1">
    <property type="entry name" value="ALKYLTRANSFERASE-LIKE PROTEIN 1"/>
    <property type="match status" value="1"/>
</dbReference>
<organism evidence="3 4">
    <name type="scientific">Parabacteroides gordonii MS-1 = DSM 23371</name>
    <dbReference type="NCBI Taxonomy" id="1203610"/>
    <lineage>
        <taxon>Bacteria</taxon>
        <taxon>Pseudomonadati</taxon>
        <taxon>Bacteroidota</taxon>
        <taxon>Bacteroidia</taxon>
        <taxon>Bacteroidales</taxon>
        <taxon>Tannerellaceae</taxon>
        <taxon>Parabacteroides</taxon>
    </lineage>
</organism>
<dbReference type="PATRIC" id="fig|1203610.3.peg.3769"/>
<keyword evidence="3" id="KW-0489">Methyltransferase</keyword>
<dbReference type="InterPro" id="IPR036217">
    <property type="entry name" value="MethylDNA_cys_MeTrfase_DNAb"/>
</dbReference>
<dbReference type="Proteomes" id="UP000033035">
    <property type="component" value="Unassembled WGS sequence"/>
</dbReference>
<dbReference type="STRING" id="1203610.HMPREF1536_03697"/>
<protein>
    <submittedName>
        <fullName evidence="3">Methylated-DNA-[protein]-cysteine S-methyltransferase</fullName>
    </submittedName>
</protein>
<dbReference type="GO" id="GO:0006281">
    <property type="term" value="P:DNA repair"/>
    <property type="evidence" value="ECO:0007669"/>
    <property type="project" value="InterPro"/>
</dbReference>
<keyword evidence="1" id="KW-0227">DNA damage</keyword>
<dbReference type="InterPro" id="IPR036388">
    <property type="entry name" value="WH-like_DNA-bd_sf"/>
</dbReference>
<keyword evidence="4" id="KW-1185">Reference proteome</keyword>
<keyword evidence="3" id="KW-0808">Transferase</keyword>
<evidence type="ECO:0000313" key="4">
    <source>
        <dbReference type="Proteomes" id="UP000033035"/>
    </source>
</evidence>
<name>A0A0F5J8A8_9BACT</name>
<sequence>MSNFDKADFIQAVYQMVKTVPRGRATSYGAIARSIGYPNMSRMVGTVLGNCNSAETGIPAYRVVNSQGILSGKDAFGTPTEMQEKLAEEGVMVENNRIKDWKRVFWDPMKEIATD</sequence>
<dbReference type="AlphaFoldDB" id="A0A0F5J8A8"/>
<feature type="domain" description="Methylated-DNA-[protein]-cysteine S-methyltransferase DNA binding" evidence="2">
    <location>
        <begin position="8"/>
        <end position="91"/>
    </location>
</feature>
<dbReference type="InterPro" id="IPR014048">
    <property type="entry name" value="MethylDNA_cys_MeTrfase_DNA-bd"/>
</dbReference>
<dbReference type="SUPFAM" id="SSF46767">
    <property type="entry name" value="Methylated DNA-protein cysteine methyltransferase, C-terminal domain"/>
    <property type="match status" value="1"/>
</dbReference>